<dbReference type="EMBL" id="PVTI01000029">
    <property type="protein sequence ID" value="PRY52969.1"/>
    <property type="molecule type" value="Genomic_DNA"/>
</dbReference>
<sequence length="315" mass="32298">MPRGIRYAVLAAAVVLLAGVVGWLTAPGTEGLEGEWETAAVGGDVLGGRALVAGDANVAIDLVTGTRITLGSVTGGTKAIGGGRLLILRTSTLDGAGLDGRSRWTWQGPPAHTLRLVAGSPSTTVVQACGGTPVSCRLIGVDGNGKESWQTPQPTATGTGEPVVGEDGSLPSVGVLRTKDGTLVLVDPSSSRITLRTDTEAAVGRDGVLVLGTTQGGRCRRTTFETIDRSTTVTTPGSCAEGNGGLAAGTAPGVTVRSARVHSWWWPFGDGRPTLEVSGRHTGRVVGDDPLRALRVDDAGTTVRNGDVIRRYGYK</sequence>
<name>A0A2T0U4X3_9MICO</name>
<reference evidence="2 3" key="1">
    <citation type="submission" date="2018-03" db="EMBL/GenBank/DDBJ databases">
        <title>Genomic Encyclopedia of Archaeal and Bacterial Type Strains, Phase II (KMG-II): from individual species to whole genera.</title>
        <authorList>
            <person name="Goeker M."/>
        </authorList>
    </citation>
    <scope>NUCLEOTIDE SEQUENCE [LARGE SCALE GENOMIC DNA]</scope>
    <source>
        <strain evidence="2 3">ATCC BAA-1496</strain>
    </source>
</reference>
<dbReference type="AlphaFoldDB" id="A0A2T0U4X3"/>
<evidence type="ECO:0000313" key="3">
    <source>
        <dbReference type="Proteomes" id="UP000237822"/>
    </source>
</evidence>
<evidence type="ECO:0008006" key="4">
    <source>
        <dbReference type="Google" id="ProtNLM"/>
    </source>
</evidence>
<accession>A0A2T0U4X3</accession>
<feature type="region of interest" description="Disordered" evidence="1">
    <location>
        <begin position="145"/>
        <end position="167"/>
    </location>
</feature>
<gene>
    <name evidence="2" type="ORF">BCF74_12943</name>
</gene>
<keyword evidence="3" id="KW-1185">Reference proteome</keyword>
<evidence type="ECO:0000313" key="2">
    <source>
        <dbReference type="EMBL" id="PRY52969.1"/>
    </source>
</evidence>
<comment type="caution">
    <text evidence="2">The sequence shown here is derived from an EMBL/GenBank/DDBJ whole genome shotgun (WGS) entry which is preliminary data.</text>
</comment>
<feature type="compositionally biased region" description="Polar residues" evidence="1">
    <location>
        <begin position="147"/>
        <end position="158"/>
    </location>
</feature>
<evidence type="ECO:0000256" key="1">
    <source>
        <dbReference type="SAM" id="MobiDB-lite"/>
    </source>
</evidence>
<organism evidence="2 3">
    <name type="scientific">Knoellia remsis</name>
    <dbReference type="NCBI Taxonomy" id="407159"/>
    <lineage>
        <taxon>Bacteria</taxon>
        <taxon>Bacillati</taxon>
        <taxon>Actinomycetota</taxon>
        <taxon>Actinomycetes</taxon>
        <taxon>Micrococcales</taxon>
        <taxon>Intrasporangiaceae</taxon>
        <taxon>Knoellia</taxon>
    </lineage>
</organism>
<proteinExistence type="predicted"/>
<protein>
    <recommendedName>
        <fullName evidence="4">Pyrroloquinoline-quinone binding quinoprotein</fullName>
    </recommendedName>
</protein>
<dbReference type="Proteomes" id="UP000237822">
    <property type="component" value="Unassembled WGS sequence"/>
</dbReference>